<dbReference type="EC" id="3.4.21.89" evidence="4 7"/>
<keyword evidence="7" id="KW-0645">Protease</keyword>
<evidence type="ECO:0000256" key="4">
    <source>
        <dbReference type="ARBA" id="ARBA00013208"/>
    </source>
</evidence>
<comment type="similarity">
    <text evidence="3 7">Belongs to the peptidase S26 family.</text>
</comment>
<dbReference type="Proteomes" id="UP000243688">
    <property type="component" value="Unassembled WGS sequence"/>
</dbReference>
<dbReference type="GO" id="GO:0006465">
    <property type="term" value="P:signal peptide processing"/>
    <property type="evidence" value="ECO:0007669"/>
    <property type="project" value="InterPro"/>
</dbReference>
<gene>
    <name evidence="9" type="ORF">BLM47_03220</name>
</gene>
<dbReference type="PANTHER" id="PTHR43390">
    <property type="entry name" value="SIGNAL PEPTIDASE I"/>
    <property type="match status" value="1"/>
</dbReference>
<evidence type="ECO:0000256" key="2">
    <source>
        <dbReference type="ARBA" id="ARBA00004401"/>
    </source>
</evidence>
<comment type="catalytic activity">
    <reaction evidence="1 7">
        <text>Cleavage of hydrophobic, N-terminal signal or leader sequences from secreted and periplasmic proteins.</text>
        <dbReference type="EC" id="3.4.21.89"/>
    </reaction>
</comment>
<evidence type="ECO:0000256" key="5">
    <source>
        <dbReference type="ARBA" id="ARBA00022801"/>
    </source>
</evidence>
<dbReference type="PANTHER" id="PTHR43390:SF1">
    <property type="entry name" value="CHLOROPLAST PROCESSING PEPTIDASE"/>
    <property type="match status" value="1"/>
</dbReference>
<comment type="caution">
    <text evidence="9">The sequence shown here is derived from an EMBL/GenBank/DDBJ whole genome shotgun (WGS) entry which is preliminary data.</text>
</comment>
<dbReference type="GO" id="GO:0005886">
    <property type="term" value="C:plasma membrane"/>
    <property type="evidence" value="ECO:0007669"/>
    <property type="project" value="UniProtKB-SubCell"/>
</dbReference>
<evidence type="ECO:0000313" key="9">
    <source>
        <dbReference type="EMBL" id="PDO11280.1"/>
    </source>
</evidence>
<proteinExistence type="inferred from homology"/>
<comment type="subcellular location">
    <subcellularLocation>
        <location evidence="2">Cell membrane</location>
        <topology evidence="2">Single-pass type II membrane protein</topology>
    </subcellularLocation>
    <subcellularLocation>
        <location evidence="7">Membrane</location>
        <topology evidence="7">Single-pass type II membrane protein</topology>
    </subcellularLocation>
</comment>
<dbReference type="PROSITE" id="PS00760">
    <property type="entry name" value="SPASE_I_2"/>
    <property type="match status" value="1"/>
</dbReference>
<evidence type="ECO:0000256" key="3">
    <source>
        <dbReference type="ARBA" id="ARBA00009370"/>
    </source>
</evidence>
<feature type="active site" evidence="6">
    <location>
        <position position="100"/>
    </location>
</feature>
<feature type="domain" description="Peptidase S26" evidence="8">
    <location>
        <begin position="29"/>
        <end position="193"/>
    </location>
</feature>
<dbReference type="EMBL" id="MOXJ01000004">
    <property type="protein sequence ID" value="PDO11280.1"/>
    <property type="molecule type" value="Genomic_DNA"/>
</dbReference>
<organism evidence="9 10">
    <name type="scientific">Candidatus Reconcilbacillus cellulovorans</name>
    <dbReference type="NCBI Taxonomy" id="1906605"/>
    <lineage>
        <taxon>Bacteria</taxon>
        <taxon>Bacillati</taxon>
        <taxon>Bacillota</taxon>
        <taxon>Bacilli</taxon>
        <taxon>Bacillales</taxon>
        <taxon>Paenibacillaceae</taxon>
        <taxon>Candidatus Reconcilbacillus</taxon>
    </lineage>
</organism>
<dbReference type="Pfam" id="PF10502">
    <property type="entry name" value="Peptidase_S26"/>
    <property type="match status" value="1"/>
</dbReference>
<dbReference type="InterPro" id="IPR036286">
    <property type="entry name" value="LexA/Signal_pep-like_sf"/>
</dbReference>
<feature type="transmembrane region" description="Helical" evidence="7">
    <location>
        <begin position="34"/>
        <end position="55"/>
    </location>
</feature>
<keyword evidence="5 7" id="KW-0378">Hydrolase</keyword>
<evidence type="ECO:0000313" key="10">
    <source>
        <dbReference type="Proteomes" id="UP000243688"/>
    </source>
</evidence>
<evidence type="ECO:0000259" key="8">
    <source>
        <dbReference type="Pfam" id="PF10502"/>
    </source>
</evidence>
<dbReference type="AlphaFoldDB" id="A0A2A6E2B7"/>
<dbReference type="InterPro" id="IPR019757">
    <property type="entry name" value="Pept_S26A_signal_pept_1_Lys-AS"/>
</dbReference>
<sequence length="208" mass="23205">MSPKETQTGSGAAEPNADGRAASIRREVWEWLKALLVAFGLVFVVRTYLFAPFLVSGHSMLPNFHDGERLIVNKIIYDLRIPKRGEVIVFLAPDGRDYIKRVIGLPGDRVYVRGDTVYVNGKPLDEPYLREAVERAHAEGRLYNIQDMDEIVVREGTLFVLGDNRSNSSDSRSQKVGLVPMDKVIGRAELVFWPPSHIKWVGGAGNAT</sequence>
<keyword evidence="7" id="KW-1133">Transmembrane helix</keyword>
<dbReference type="CDD" id="cd06462">
    <property type="entry name" value="Peptidase_S24_S26"/>
    <property type="match status" value="1"/>
</dbReference>
<dbReference type="SUPFAM" id="SSF51306">
    <property type="entry name" value="LexA/Signal peptidase"/>
    <property type="match status" value="1"/>
</dbReference>
<evidence type="ECO:0000256" key="1">
    <source>
        <dbReference type="ARBA" id="ARBA00000677"/>
    </source>
</evidence>
<protein>
    <recommendedName>
        <fullName evidence="4 7">Signal peptidase I</fullName>
        <ecNumber evidence="4 7">3.4.21.89</ecNumber>
    </recommendedName>
</protein>
<keyword evidence="7" id="KW-0472">Membrane</keyword>
<dbReference type="NCBIfam" id="TIGR02227">
    <property type="entry name" value="sigpep_I_bact"/>
    <property type="match status" value="1"/>
</dbReference>
<evidence type="ECO:0000256" key="7">
    <source>
        <dbReference type="RuleBase" id="RU362042"/>
    </source>
</evidence>
<dbReference type="InterPro" id="IPR019758">
    <property type="entry name" value="Pept_S26A_signal_pept_1_CS"/>
</dbReference>
<keyword evidence="7" id="KW-0812">Transmembrane</keyword>
<dbReference type="GO" id="GO:0004252">
    <property type="term" value="F:serine-type endopeptidase activity"/>
    <property type="evidence" value="ECO:0007669"/>
    <property type="project" value="InterPro"/>
</dbReference>
<dbReference type="PRINTS" id="PR00727">
    <property type="entry name" value="LEADERPTASE"/>
</dbReference>
<dbReference type="Gene3D" id="2.10.109.10">
    <property type="entry name" value="Umud Fragment, subunit A"/>
    <property type="match status" value="1"/>
</dbReference>
<dbReference type="GO" id="GO:0009003">
    <property type="term" value="F:signal peptidase activity"/>
    <property type="evidence" value="ECO:0007669"/>
    <property type="project" value="UniProtKB-EC"/>
</dbReference>
<reference evidence="9 10" key="1">
    <citation type="submission" date="2016-12" db="EMBL/GenBank/DDBJ databases">
        <title>Candidatus Reconcilibacillus cellulovorans genome.</title>
        <authorList>
            <person name="Kolinko S."/>
            <person name="Wu Y.-W."/>
            <person name="Tachea F."/>
            <person name="Denzel E."/>
            <person name="Hiras J."/>
            <person name="Baecker N."/>
            <person name="Chan L.J."/>
            <person name="Eichorst S.A."/>
            <person name="Frey D."/>
            <person name="Adams P.D."/>
            <person name="Pray T."/>
            <person name="Tanjore D."/>
            <person name="Petzold C.J."/>
            <person name="Gladden J.M."/>
            <person name="Simmons B.A."/>
            <person name="Singer S.W."/>
        </authorList>
    </citation>
    <scope>NUCLEOTIDE SEQUENCE [LARGE SCALE GENOMIC DNA]</scope>
    <source>
        <strain evidence="9">JTherm</strain>
    </source>
</reference>
<accession>A0A2A6E2B7</accession>
<dbReference type="PROSITE" id="PS00761">
    <property type="entry name" value="SPASE_I_3"/>
    <property type="match status" value="1"/>
</dbReference>
<feature type="active site" evidence="6">
    <location>
        <position position="59"/>
    </location>
</feature>
<evidence type="ECO:0000256" key="6">
    <source>
        <dbReference type="PIRSR" id="PIRSR600223-1"/>
    </source>
</evidence>
<name>A0A2A6E2B7_9BACL</name>
<dbReference type="InterPro" id="IPR019533">
    <property type="entry name" value="Peptidase_S26"/>
</dbReference>
<dbReference type="InterPro" id="IPR000223">
    <property type="entry name" value="Pept_S26A_signal_pept_1"/>
</dbReference>